<evidence type="ECO:0000313" key="6">
    <source>
        <dbReference type="EMBL" id="KAF3330663.1"/>
    </source>
</evidence>
<dbReference type="AlphaFoldDB" id="A0A833QZD6"/>
<dbReference type="GO" id="GO:0009867">
    <property type="term" value="P:jasmonic acid mediated signaling pathway"/>
    <property type="evidence" value="ECO:0007669"/>
    <property type="project" value="UniProtKB-ARBA"/>
</dbReference>
<dbReference type="SMART" id="SM00512">
    <property type="entry name" value="Skp1"/>
    <property type="match status" value="1"/>
</dbReference>
<dbReference type="InterPro" id="IPR036296">
    <property type="entry name" value="SKP1-like_dim_sf"/>
</dbReference>
<name>A0A833QZD6_9POAL</name>
<feature type="domain" description="SKP1 component POZ" evidence="5">
    <location>
        <begin position="9"/>
        <end position="70"/>
    </location>
</feature>
<dbReference type="Proteomes" id="UP000623129">
    <property type="component" value="Unassembled WGS sequence"/>
</dbReference>
<dbReference type="SUPFAM" id="SSF81382">
    <property type="entry name" value="Skp1 dimerisation domain-like"/>
    <property type="match status" value="1"/>
</dbReference>
<keyword evidence="3 4" id="KW-0833">Ubl conjugation pathway</keyword>
<comment type="pathway">
    <text evidence="1 4">Protein modification; protein ubiquitination.</text>
</comment>
<dbReference type="Gene3D" id="3.30.710.10">
    <property type="entry name" value="Potassium Channel Kv1.1, Chain A"/>
    <property type="match status" value="1"/>
</dbReference>
<dbReference type="InterPro" id="IPR016073">
    <property type="entry name" value="Skp1_comp_POZ"/>
</dbReference>
<accession>A0A833QZD6</accession>
<evidence type="ECO:0000256" key="3">
    <source>
        <dbReference type="ARBA" id="ARBA00022786"/>
    </source>
</evidence>
<evidence type="ECO:0000256" key="2">
    <source>
        <dbReference type="ARBA" id="ARBA00009993"/>
    </source>
</evidence>
<organism evidence="6 7">
    <name type="scientific">Carex littledalei</name>
    <dbReference type="NCBI Taxonomy" id="544730"/>
    <lineage>
        <taxon>Eukaryota</taxon>
        <taxon>Viridiplantae</taxon>
        <taxon>Streptophyta</taxon>
        <taxon>Embryophyta</taxon>
        <taxon>Tracheophyta</taxon>
        <taxon>Spermatophyta</taxon>
        <taxon>Magnoliopsida</taxon>
        <taxon>Liliopsida</taxon>
        <taxon>Poales</taxon>
        <taxon>Cyperaceae</taxon>
        <taxon>Cyperoideae</taxon>
        <taxon>Cariceae</taxon>
        <taxon>Carex</taxon>
        <taxon>Carex subgen. Euthyceras</taxon>
    </lineage>
</organism>
<dbReference type="GO" id="GO:0016567">
    <property type="term" value="P:protein ubiquitination"/>
    <property type="evidence" value="ECO:0007669"/>
    <property type="project" value="UniProtKB-UniRule"/>
</dbReference>
<evidence type="ECO:0000259" key="5">
    <source>
        <dbReference type="Pfam" id="PF03931"/>
    </source>
</evidence>
<comment type="similarity">
    <text evidence="2 4">Belongs to the SKP1 family.</text>
</comment>
<comment type="function">
    <text evidence="4">Involved in ubiquitination and subsequent proteasomal degradation of target proteins. Together with CUL1, RBX1 and a F-box protein, it forms a SCF E3 ubiquitin ligase complex. The functional specificity of this complex depends on the type of F-box protein. In the SCF complex, it serves as an adapter that links the F-box protein to CUL1.</text>
</comment>
<comment type="subunit">
    <text evidence="4">Part of a SCF (SKP1-cullin-F-box) protein ligase complex.</text>
</comment>
<sequence>MSDSTTSEMIKLKSSDGKEFEVPETVLVKQSQTISRLIEEACTKNSIPLVNVNVTAPVLEKVFEYCMKHVEAADASKTETTGEGCINSDKELRNWDKQFVDNDNATLYELIMAANNLNIEGLLDSMEEICQAFNIKDNNFTAYEE</sequence>
<keyword evidence="7" id="KW-1185">Reference proteome</keyword>
<dbReference type="OrthoDB" id="2342932at2759"/>
<dbReference type="InterPro" id="IPR011333">
    <property type="entry name" value="SKP1/BTB/POZ_sf"/>
</dbReference>
<proteinExistence type="inferred from homology"/>
<comment type="caution">
    <text evidence="6">The sequence shown here is derived from an EMBL/GenBank/DDBJ whole genome shotgun (WGS) entry which is preliminary data.</text>
</comment>
<dbReference type="PANTHER" id="PTHR11165">
    <property type="entry name" value="SKP1"/>
    <property type="match status" value="1"/>
</dbReference>
<evidence type="ECO:0000256" key="4">
    <source>
        <dbReference type="PIRNR" id="PIRNR028729"/>
    </source>
</evidence>
<dbReference type="SUPFAM" id="SSF54695">
    <property type="entry name" value="POZ domain"/>
    <property type="match status" value="1"/>
</dbReference>
<dbReference type="Pfam" id="PF03931">
    <property type="entry name" value="Skp1_POZ"/>
    <property type="match status" value="1"/>
</dbReference>
<dbReference type="PIRSF" id="PIRSF028729">
    <property type="entry name" value="E3_ubiquit_lig_SCF_Skp"/>
    <property type="match status" value="1"/>
</dbReference>
<protein>
    <recommendedName>
        <fullName evidence="4">SKP1-like protein</fullName>
    </recommendedName>
</protein>
<evidence type="ECO:0000256" key="1">
    <source>
        <dbReference type="ARBA" id="ARBA00004906"/>
    </source>
</evidence>
<evidence type="ECO:0000313" key="7">
    <source>
        <dbReference type="Proteomes" id="UP000623129"/>
    </source>
</evidence>
<dbReference type="InterPro" id="IPR001232">
    <property type="entry name" value="SKP1-like"/>
</dbReference>
<reference evidence="6" key="1">
    <citation type="submission" date="2020-01" db="EMBL/GenBank/DDBJ databases">
        <title>Genome sequence of Kobresia littledalei, the first chromosome-level genome in the family Cyperaceae.</title>
        <authorList>
            <person name="Qu G."/>
        </authorList>
    </citation>
    <scope>NUCLEOTIDE SEQUENCE</scope>
    <source>
        <strain evidence="6">C.B.Clarke</strain>
        <tissue evidence="6">Leaf</tissue>
    </source>
</reference>
<dbReference type="EMBL" id="SWLB01000013">
    <property type="protein sequence ID" value="KAF3330663.1"/>
    <property type="molecule type" value="Genomic_DNA"/>
</dbReference>
<dbReference type="GO" id="GO:0006511">
    <property type="term" value="P:ubiquitin-dependent protein catabolic process"/>
    <property type="evidence" value="ECO:0007669"/>
    <property type="project" value="InterPro"/>
</dbReference>
<dbReference type="UniPathway" id="UPA00143"/>
<dbReference type="InterPro" id="IPR016897">
    <property type="entry name" value="SKP1"/>
</dbReference>
<gene>
    <name evidence="6" type="ORF">FCM35_KLT04017</name>
</gene>